<reference evidence="6 7" key="1">
    <citation type="journal article" date="2015" name="Nature">
        <title>rRNA introns, odd ribosomes, and small enigmatic genomes across a large radiation of phyla.</title>
        <authorList>
            <person name="Brown C.T."/>
            <person name="Hug L.A."/>
            <person name="Thomas B.C."/>
            <person name="Sharon I."/>
            <person name="Castelle C.J."/>
            <person name="Singh A."/>
            <person name="Wilkins M.J."/>
            <person name="Williams K.H."/>
            <person name="Banfield J.F."/>
        </authorList>
    </citation>
    <scope>NUCLEOTIDE SEQUENCE [LARGE SCALE GENOMIC DNA]</scope>
</reference>
<evidence type="ECO:0000259" key="5">
    <source>
        <dbReference type="PROSITE" id="PS50830"/>
    </source>
</evidence>
<dbReference type="GO" id="GO:0016787">
    <property type="term" value="F:hydrolase activity"/>
    <property type="evidence" value="ECO:0007669"/>
    <property type="project" value="UniProtKB-KW"/>
</dbReference>
<feature type="domain" description="TNase-like" evidence="5">
    <location>
        <begin position="34"/>
        <end position="152"/>
    </location>
</feature>
<comment type="caution">
    <text evidence="6">The sequence shown here is derived from an EMBL/GenBank/DDBJ whole genome shotgun (WGS) entry which is preliminary data.</text>
</comment>
<dbReference type="PROSITE" id="PS50830">
    <property type="entry name" value="TNASE_3"/>
    <property type="match status" value="1"/>
</dbReference>
<dbReference type="AlphaFoldDB" id="A0A0G1GF63"/>
<keyword evidence="1" id="KW-0540">Nuclease</keyword>
<evidence type="ECO:0000313" key="7">
    <source>
        <dbReference type="Proteomes" id="UP000034894"/>
    </source>
</evidence>
<dbReference type="Pfam" id="PF00565">
    <property type="entry name" value="SNase"/>
    <property type="match status" value="1"/>
</dbReference>
<keyword evidence="4" id="KW-1133">Transmembrane helix</keyword>
<dbReference type="PANTHER" id="PTHR12302">
    <property type="entry name" value="EBNA2 BINDING PROTEIN P100"/>
    <property type="match status" value="1"/>
</dbReference>
<keyword evidence="3" id="KW-0378">Hydrolase</keyword>
<dbReference type="EMBL" id="LCFP01000008">
    <property type="protein sequence ID" value="KKS97508.1"/>
    <property type="molecule type" value="Genomic_DNA"/>
</dbReference>
<evidence type="ECO:0000256" key="4">
    <source>
        <dbReference type="SAM" id="Phobius"/>
    </source>
</evidence>
<evidence type="ECO:0000256" key="1">
    <source>
        <dbReference type="ARBA" id="ARBA00022722"/>
    </source>
</evidence>
<sequence length="217" mass="24457">MAGKIKGRRTFLLYLLAGLFLLSLLFNFYQVSLQLERNRVVQIYDGDSFTLSDGRKVRLLSVDAPDIDRCMGLEAKMYLESLIFRKRVSLKDTVEDDYGRLLSNVYASGQFVNAELVRQGLVLYHAGKSRESERLKEAQNIAKSQKLGIYSTLCRKTTPVSVCVIKGNIRAGNKIYHLPGCINYAQVIVDESFGDRWFCTEEEAQASGYLKSGSCPD</sequence>
<dbReference type="InterPro" id="IPR016071">
    <property type="entry name" value="Staphylococal_nuclease_OB-fold"/>
</dbReference>
<dbReference type="Gene3D" id="2.40.50.90">
    <property type="match status" value="1"/>
</dbReference>
<proteinExistence type="predicted"/>
<dbReference type="InterPro" id="IPR035437">
    <property type="entry name" value="SNase_OB-fold_sf"/>
</dbReference>
<dbReference type="Proteomes" id="UP000034894">
    <property type="component" value="Unassembled WGS sequence"/>
</dbReference>
<organism evidence="6 7">
    <name type="scientific">Candidatus Gottesmanbacteria bacterium GW2011_GWA2_43_14</name>
    <dbReference type="NCBI Taxonomy" id="1618443"/>
    <lineage>
        <taxon>Bacteria</taxon>
        <taxon>Candidatus Gottesmaniibacteriota</taxon>
    </lineage>
</organism>
<protein>
    <submittedName>
        <fullName evidence="6">Nuclease</fullName>
    </submittedName>
</protein>
<dbReference type="SUPFAM" id="SSF50199">
    <property type="entry name" value="Staphylococcal nuclease"/>
    <property type="match status" value="1"/>
</dbReference>
<gene>
    <name evidence="6" type="ORF">UV73_C0008G0028</name>
</gene>
<dbReference type="STRING" id="1618443.UV73_C0008G0028"/>
<feature type="transmembrane region" description="Helical" evidence="4">
    <location>
        <begin position="12"/>
        <end position="29"/>
    </location>
</feature>
<dbReference type="SMART" id="SM00318">
    <property type="entry name" value="SNc"/>
    <property type="match status" value="1"/>
</dbReference>
<keyword evidence="4" id="KW-0812">Transmembrane</keyword>
<evidence type="ECO:0000256" key="3">
    <source>
        <dbReference type="ARBA" id="ARBA00022801"/>
    </source>
</evidence>
<dbReference type="GO" id="GO:0004519">
    <property type="term" value="F:endonuclease activity"/>
    <property type="evidence" value="ECO:0007669"/>
    <property type="project" value="UniProtKB-KW"/>
</dbReference>
<evidence type="ECO:0000313" key="6">
    <source>
        <dbReference type="EMBL" id="KKS97508.1"/>
    </source>
</evidence>
<name>A0A0G1GF63_9BACT</name>
<accession>A0A0G1GF63</accession>
<evidence type="ECO:0000256" key="2">
    <source>
        <dbReference type="ARBA" id="ARBA00022759"/>
    </source>
</evidence>
<keyword evidence="4" id="KW-0472">Membrane</keyword>
<keyword evidence="2" id="KW-0255">Endonuclease</keyword>
<dbReference type="PANTHER" id="PTHR12302:SF3">
    <property type="entry name" value="SERINE_THREONINE-PROTEIN KINASE 31"/>
    <property type="match status" value="1"/>
</dbReference>